<evidence type="ECO:0000259" key="2">
    <source>
        <dbReference type="SMART" id="SM00478"/>
    </source>
</evidence>
<dbReference type="SUPFAM" id="SSF48150">
    <property type="entry name" value="DNA-glycosylase"/>
    <property type="match status" value="1"/>
</dbReference>
<gene>
    <name evidence="3" type="ORF">EI97DRAFT_432502</name>
</gene>
<dbReference type="InterPro" id="IPR011257">
    <property type="entry name" value="DNA_glycosylase"/>
</dbReference>
<dbReference type="AlphaFoldDB" id="A0A6A6JN29"/>
<dbReference type="SMART" id="SM00478">
    <property type="entry name" value="ENDO3c"/>
    <property type="match status" value="1"/>
</dbReference>
<feature type="region of interest" description="Disordered" evidence="1">
    <location>
        <begin position="1"/>
        <end position="72"/>
    </location>
</feature>
<dbReference type="CDD" id="cd00056">
    <property type="entry name" value="ENDO3c"/>
    <property type="match status" value="1"/>
</dbReference>
<dbReference type="Gene3D" id="1.10.1670.10">
    <property type="entry name" value="Helix-hairpin-Helix base-excision DNA repair enzymes (C-terminal)"/>
    <property type="match status" value="1"/>
</dbReference>
<accession>A0A6A6JN29</accession>
<dbReference type="InterPro" id="IPR023170">
    <property type="entry name" value="HhH_base_excis_C"/>
</dbReference>
<feature type="compositionally biased region" description="Basic residues" evidence="1">
    <location>
        <begin position="126"/>
        <end position="135"/>
    </location>
</feature>
<dbReference type="OrthoDB" id="5607at2759"/>
<organism evidence="3 4">
    <name type="scientific">Westerdykella ornata</name>
    <dbReference type="NCBI Taxonomy" id="318751"/>
    <lineage>
        <taxon>Eukaryota</taxon>
        <taxon>Fungi</taxon>
        <taxon>Dikarya</taxon>
        <taxon>Ascomycota</taxon>
        <taxon>Pezizomycotina</taxon>
        <taxon>Dothideomycetes</taxon>
        <taxon>Pleosporomycetidae</taxon>
        <taxon>Pleosporales</taxon>
        <taxon>Sporormiaceae</taxon>
        <taxon>Westerdykella</taxon>
    </lineage>
</organism>
<dbReference type="GO" id="GO:0000702">
    <property type="term" value="F:oxidized base lesion DNA N-glycosylase activity"/>
    <property type="evidence" value="ECO:0007669"/>
    <property type="project" value="UniProtKB-ARBA"/>
</dbReference>
<feature type="region of interest" description="Disordered" evidence="1">
    <location>
        <begin position="455"/>
        <end position="500"/>
    </location>
</feature>
<sequence>MERRVTRSATKLASPEKPPFKPKEPVQVSSPPKTAKPPKIRKRKSTAVQNGNSFGWPVKKSRALSRNVGKLETPQTNIERGVKYEELPHNLGLMPVFVPPASVVGQSVSVQVKPSNSERDASQGRVPKKNKKLKYPHGVTPYPDWPHPTPEECREVNRLLTSLHGEYKPPAAIPPPSLTVAGCGEVPSVLDAMIRTLLSASTTQANAARAFQGLVEKFGILQEGIGKGSVNWNKVHLASQVEVRDAIKNGGLANSKSKHIKRILQMVWEENQERRKIISSDGSVDGLKGLDVTKTAQHVLSLDHYHLLDTNDALDALMSYPGIAYKTALCVALFCLRRPAFAVDTHVFRIAKWLGWVPPAGEWDGLAPGKTGKFAGPDRDSTAAHLQVRVPDDLKYSLHQLLFKHGQLCRRCQAITGEHSEGWDKGCVIDHLVKREKPALARMKVVDRNVTLGSLTQLPSTSTGSGRAPRKEEVIAEEDMEAGEESSGLNELDSDEDFED</sequence>
<feature type="compositionally biased region" description="Acidic residues" evidence="1">
    <location>
        <begin position="475"/>
        <end position="484"/>
    </location>
</feature>
<feature type="compositionally biased region" description="Polar residues" evidence="1">
    <location>
        <begin position="455"/>
        <end position="465"/>
    </location>
</feature>
<dbReference type="Pfam" id="PF00730">
    <property type="entry name" value="HhH-GPD"/>
    <property type="match status" value="1"/>
</dbReference>
<dbReference type="InterPro" id="IPR003265">
    <property type="entry name" value="HhH-GPD_domain"/>
</dbReference>
<dbReference type="GeneID" id="54551351"/>
<dbReference type="Proteomes" id="UP000800097">
    <property type="component" value="Unassembled WGS sequence"/>
</dbReference>
<feature type="region of interest" description="Disordered" evidence="1">
    <location>
        <begin position="108"/>
        <end position="149"/>
    </location>
</feature>
<proteinExistence type="predicted"/>
<protein>
    <submittedName>
        <fullName evidence="3">DNA glycosylase</fullName>
    </submittedName>
</protein>
<reference evidence="3" key="1">
    <citation type="journal article" date="2020" name="Stud. Mycol.">
        <title>101 Dothideomycetes genomes: a test case for predicting lifestyles and emergence of pathogens.</title>
        <authorList>
            <person name="Haridas S."/>
            <person name="Albert R."/>
            <person name="Binder M."/>
            <person name="Bloem J."/>
            <person name="Labutti K."/>
            <person name="Salamov A."/>
            <person name="Andreopoulos B."/>
            <person name="Baker S."/>
            <person name="Barry K."/>
            <person name="Bills G."/>
            <person name="Bluhm B."/>
            <person name="Cannon C."/>
            <person name="Castanera R."/>
            <person name="Culley D."/>
            <person name="Daum C."/>
            <person name="Ezra D."/>
            <person name="Gonzalez J."/>
            <person name="Henrissat B."/>
            <person name="Kuo A."/>
            <person name="Liang C."/>
            <person name="Lipzen A."/>
            <person name="Lutzoni F."/>
            <person name="Magnuson J."/>
            <person name="Mondo S."/>
            <person name="Nolan M."/>
            <person name="Ohm R."/>
            <person name="Pangilinan J."/>
            <person name="Park H.-J."/>
            <person name="Ramirez L."/>
            <person name="Alfaro M."/>
            <person name="Sun H."/>
            <person name="Tritt A."/>
            <person name="Yoshinaga Y."/>
            <person name="Zwiers L.-H."/>
            <person name="Turgeon B."/>
            <person name="Goodwin S."/>
            <person name="Spatafora J."/>
            <person name="Crous P."/>
            <person name="Grigoriev I."/>
        </authorList>
    </citation>
    <scope>NUCLEOTIDE SEQUENCE</scope>
    <source>
        <strain evidence="3">CBS 379.55</strain>
    </source>
</reference>
<name>A0A6A6JN29_WESOR</name>
<dbReference type="RefSeq" id="XP_033655183.1">
    <property type="nucleotide sequence ID" value="XM_033798176.1"/>
</dbReference>
<feature type="compositionally biased region" description="Basic residues" evidence="1">
    <location>
        <begin position="36"/>
        <end position="45"/>
    </location>
</feature>
<evidence type="ECO:0000313" key="4">
    <source>
        <dbReference type="Proteomes" id="UP000800097"/>
    </source>
</evidence>
<dbReference type="GO" id="GO:0006285">
    <property type="term" value="P:base-excision repair, AP site formation"/>
    <property type="evidence" value="ECO:0007669"/>
    <property type="project" value="UniProtKB-ARBA"/>
</dbReference>
<evidence type="ECO:0000313" key="3">
    <source>
        <dbReference type="EMBL" id="KAF2277644.1"/>
    </source>
</evidence>
<dbReference type="PANTHER" id="PTHR47203">
    <property type="match status" value="1"/>
</dbReference>
<feature type="domain" description="HhH-GPD" evidence="2">
    <location>
        <begin position="198"/>
        <end position="408"/>
    </location>
</feature>
<evidence type="ECO:0000256" key="1">
    <source>
        <dbReference type="SAM" id="MobiDB-lite"/>
    </source>
</evidence>
<dbReference type="Gene3D" id="1.10.340.30">
    <property type="entry name" value="Hypothetical protein, domain 2"/>
    <property type="match status" value="1"/>
</dbReference>
<dbReference type="EMBL" id="ML986490">
    <property type="protein sequence ID" value="KAF2277644.1"/>
    <property type="molecule type" value="Genomic_DNA"/>
</dbReference>
<dbReference type="PANTHER" id="PTHR47203:SF1">
    <property type="entry name" value="HYPOTHETICAL BASE EXCISION DNA REPAIR PROTEIN (EUROFUNG)"/>
    <property type="match status" value="1"/>
</dbReference>
<keyword evidence="4" id="KW-1185">Reference proteome</keyword>